<protein>
    <submittedName>
        <fullName evidence="1">Uncharacterized protein</fullName>
    </submittedName>
</protein>
<evidence type="ECO:0000313" key="1">
    <source>
        <dbReference type="EMBL" id="RDX70485.1"/>
    </source>
</evidence>
<dbReference type="AlphaFoldDB" id="A0A371EWQ3"/>
<dbReference type="Proteomes" id="UP000257109">
    <property type="component" value="Unassembled WGS sequence"/>
</dbReference>
<reference evidence="1" key="1">
    <citation type="submission" date="2018-05" db="EMBL/GenBank/DDBJ databases">
        <title>Draft genome of Mucuna pruriens seed.</title>
        <authorList>
            <person name="Nnadi N.E."/>
            <person name="Vos R."/>
            <person name="Hasami M.H."/>
            <person name="Devisetty U.K."/>
            <person name="Aguiy J.C."/>
        </authorList>
    </citation>
    <scope>NUCLEOTIDE SEQUENCE [LARGE SCALE GENOMIC DNA]</scope>
    <source>
        <strain evidence="1">JCA_2017</strain>
    </source>
</reference>
<name>A0A371EWQ3_MUCPR</name>
<evidence type="ECO:0000313" key="2">
    <source>
        <dbReference type="Proteomes" id="UP000257109"/>
    </source>
</evidence>
<proteinExistence type="predicted"/>
<comment type="caution">
    <text evidence="1">The sequence shown here is derived from an EMBL/GenBank/DDBJ whole genome shotgun (WGS) entry which is preliminary data.</text>
</comment>
<gene>
    <name evidence="1" type="ORF">CR513_50266</name>
</gene>
<accession>A0A371EWQ3</accession>
<dbReference type="EMBL" id="QJKJ01011688">
    <property type="protein sequence ID" value="RDX70485.1"/>
    <property type="molecule type" value="Genomic_DNA"/>
</dbReference>
<organism evidence="1 2">
    <name type="scientific">Mucuna pruriens</name>
    <name type="common">Velvet bean</name>
    <name type="synonym">Dolichos pruriens</name>
    <dbReference type="NCBI Taxonomy" id="157652"/>
    <lineage>
        <taxon>Eukaryota</taxon>
        <taxon>Viridiplantae</taxon>
        <taxon>Streptophyta</taxon>
        <taxon>Embryophyta</taxon>
        <taxon>Tracheophyta</taxon>
        <taxon>Spermatophyta</taxon>
        <taxon>Magnoliopsida</taxon>
        <taxon>eudicotyledons</taxon>
        <taxon>Gunneridae</taxon>
        <taxon>Pentapetalae</taxon>
        <taxon>rosids</taxon>
        <taxon>fabids</taxon>
        <taxon>Fabales</taxon>
        <taxon>Fabaceae</taxon>
        <taxon>Papilionoideae</taxon>
        <taxon>50 kb inversion clade</taxon>
        <taxon>NPAAA clade</taxon>
        <taxon>indigoferoid/millettioid clade</taxon>
        <taxon>Phaseoleae</taxon>
        <taxon>Mucuna</taxon>
    </lineage>
</organism>
<sequence>MWTGLLICQLRMKLGTWGSQK</sequence>
<keyword evidence="2" id="KW-1185">Reference proteome</keyword>